<dbReference type="SMART" id="SM00382">
    <property type="entry name" value="AAA"/>
    <property type="match status" value="1"/>
</dbReference>
<dbReference type="InterPro" id="IPR050153">
    <property type="entry name" value="Metal_Ion_Import_ABC"/>
</dbReference>
<name>A0ABS5VML8_9BACT</name>
<evidence type="ECO:0000256" key="1">
    <source>
        <dbReference type="ARBA" id="ARBA00022448"/>
    </source>
</evidence>
<proteinExistence type="predicted"/>
<dbReference type="Proteomes" id="UP000772618">
    <property type="component" value="Unassembled WGS sequence"/>
</dbReference>
<dbReference type="Gene3D" id="3.40.50.300">
    <property type="entry name" value="P-loop containing nucleotide triphosphate hydrolases"/>
    <property type="match status" value="1"/>
</dbReference>
<dbReference type="InterPro" id="IPR003593">
    <property type="entry name" value="AAA+_ATPase"/>
</dbReference>
<reference evidence="5 6" key="1">
    <citation type="submission" date="2021-05" db="EMBL/GenBank/DDBJ databases">
        <title>A Polyphasic approach of four new species of the genus Ohtaekwangia: Ohtaekwangia histidinii sp. nov., Ohtaekwangia cretensis sp. nov., Ohtaekwangia indiensis sp. nov., Ohtaekwangia reichenbachii sp. nov. from diverse environment.</title>
        <authorList>
            <person name="Octaviana S."/>
        </authorList>
    </citation>
    <scope>NUCLEOTIDE SEQUENCE [LARGE SCALE GENOMIC DNA]</scope>
    <source>
        <strain evidence="5 6">PWU20</strain>
    </source>
</reference>
<comment type="caution">
    <text evidence="5">The sequence shown here is derived from an EMBL/GenBank/DDBJ whole genome shotgun (WGS) entry which is preliminary data.</text>
</comment>
<gene>
    <name evidence="5" type="ORF">KK060_02260</name>
</gene>
<evidence type="ECO:0000313" key="5">
    <source>
        <dbReference type="EMBL" id="MBT1702080.1"/>
    </source>
</evidence>
<sequence length="322" mass="36194">MSLYTKALSIGYNNQVLFENINLSLNKGQLVCFMGPNGIGKSSLIRTLAGLQKPLAGEVNLSGNDSSFHPKEIAVVLTNKVTAANMTVYELVTFGRYPYTNWNIKLSSHDLKAVEGAIEKVRLYDITDKRIAELSDGQLQMTMIARAIAQDTPIIMLDEPTAHLDLNNRVEIMRLLRSLSHEMNKAILVATHELDLALQTADLIWLAGKNKNILKGIPEDLVLNGSFDEIFQFKGFDLKTGKIQHQLFREQTIFLTGTGHEFLWTKNALERTGFKIISHAEDASTYGISVYVIVEESKPHWILNKYNQQYKLSSIEALIQQL</sequence>
<evidence type="ECO:0000259" key="4">
    <source>
        <dbReference type="PROSITE" id="PS50893"/>
    </source>
</evidence>
<keyword evidence="3 5" id="KW-0067">ATP-binding</keyword>
<keyword evidence="1" id="KW-0813">Transport</keyword>
<dbReference type="PROSITE" id="PS50893">
    <property type="entry name" value="ABC_TRANSPORTER_2"/>
    <property type="match status" value="1"/>
</dbReference>
<evidence type="ECO:0000313" key="6">
    <source>
        <dbReference type="Proteomes" id="UP000772618"/>
    </source>
</evidence>
<keyword evidence="6" id="KW-1185">Reference proteome</keyword>
<evidence type="ECO:0000256" key="3">
    <source>
        <dbReference type="ARBA" id="ARBA00022840"/>
    </source>
</evidence>
<evidence type="ECO:0000256" key="2">
    <source>
        <dbReference type="ARBA" id="ARBA00022741"/>
    </source>
</evidence>
<dbReference type="CDD" id="cd03214">
    <property type="entry name" value="ABC_Iron-Siderophores_B12_Hemin"/>
    <property type="match status" value="1"/>
</dbReference>
<dbReference type="PANTHER" id="PTHR42734:SF21">
    <property type="entry name" value="IRON ABC TRANSPORTER, ATP-BINDING PROTEIN"/>
    <property type="match status" value="1"/>
</dbReference>
<dbReference type="GO" id="GO:0005524">
    <property type="term" value="F:ATP binding"/>
    <property type="evidence" value="ECO:0007669"/>
    <property type="project" value="UniProtKB-KW"/>
</dbReference>
<dbReference type="EMBL" id="JAHESD010000003">
    <property type="protein sequence ID" value="MBT1702080.1"/>
    <property type="molecule type" value="Genomic_DNA"/>
</dbReference>
<dbReference type="PANTHER" id="PTHR42734">
    <property type="entry name" value="METAL TRANSPORT SYSTEM ATP-BINDING PROTEIN TM_0124-RELATED"/>
    <property type="match status" value="1"/>
</dbReference>
<keyword evidence="2" id="KW-0547">Nucleotide-binding</keyword>
<dbReference type="InterPro" id="IPR027417">
    <property type="entry name" value="P-loop_NTPase"/>
</dbReference>
<organism evidence="5 6">
    <name type="scientific">Chryseosolibacter indicus</name>
    <dbReference type="NCBI Taxonomy" id="2782351"/>
    <lineage>
        <taxon>Bacteria</taxon>
        <taxon>Pseudomonadati</taxon>
        <taxon>Bacteroidota</taxon>
        <taxon>Cytophagia</taxon>
        <taxon>Cytophagales</taxon>
        <taxon>Chryseotaleaceae</taxon>
        <taxon>Chryseosolibacter</taxon>
    </lineage>
</organism>
<dbReference type="InterPro" id="IPR003439">
    <property type="entry name" value="ABC_transporter-like_ATP-bd"/>
</dbReference>
<dbReference type="Pfam" id="PF00005">
    <property type="entry name" value="ABC_tran"/>
    <property type="match status" value="1"/>
</dbReference>
<feature type="domain" description="ABC transporter" evidence="4">
    <location>
        <begin position="3"/>
        <end position="234"/>
    </location>
</feature>
<dbReference type="SUPFAM" id="SSF52540">
    <property type="entry name" value="P-loop containing nucleoside triphosphate hydrolases"/>
    <property type="match status" value="1"/>
</dbReference>
<dbReference type="RefSeq" id="WP_254151774.1">
    <property type="nucleotide sequence ID" value="NZ_JAHESD010000003.1"/>
</dbReference>
<protein>
    <submittedName>
        <fullName evidence="5">ABC transporter ATP-binding protein</fullName>
    </submittedName>
</protein>
<accession>A0ABS5VML8</accession>